<dbReference type="GO" id="GO:0031267">
    <property type="term" value="F:small GTPase binding"/>
    <property type="evidence" value="ECO:0007669"/>
    <property type="project" value="TreeGrafter"/>
</dbReference>
<evidence type="ECO:0000256" key="3">
    <source>
        <dbReference type="ARBA" id="ARBA00023054"/>
    </source>
</evidence>
<feature type="coiled-coil region" evidence="4">
    <location>
        <begin position="252"/>
        <end position="536"/>
    </location>
</feature>
<evidence type="ECO:0000256" key="1">
    <source>
        <dbReference type="ARBA" id="ARBA00004555"/>
    </source>
</evidence>
<protein>
    <recommendedName>
        <fullName evidence="5">GRIP domain-containing protein</fullName>
    </recommendedName>
</protein>
<dbReference type="PROSITE" id="PS50913">
    <property type="entry name" value="GRIP"/>
    <property type="match status" value="1"/>
</dbReference>
<dbReference type="AlphaFoldDB" id="A0A9W8DR16"/>
<dbReference type="PANTHER" id="PTHR18921:SF2">
    <property type="entry name" value="THYROID RECEPTOR-INTERACTING PROTEIN 11"/>
    <property type="match status" value="1"/>
</dbReference>
<dbReference type="PANTHER" id="PTHR18921">
    <property type="entry name" value="MYOSIN HEAVY CHAIN - RELATED"/>
    <property type="match status" value="1"/>
</dbReference>
<dbReference type="InterPro" id="IPR000237">
    <property type="entry name" value="GRIP_dom"/>
</dbReference>
<comment type="subcellular location">
    <subcellularLocation>
        <location evidence="1">Golgi apparatus</location>
    </subcellularLocation>
</comment>
<dbReference type="Pfam" id="PF10375">
    <property type="entry name" value="GRAB"/>
    <property type="match status" value="1"/>
</dbReference>
<keyword evidence="2" id="KW-0333">Golgi apparatus</keyword>
<dbReference type="EMBL" id="JANBPU010000164">
    <property type="protein sequence ID" value="KAJ1915074.1"/>
    <property type="molecule type" value="Genomic_DNA"/>
</dbReference>
<dbReference type="Gene3D" id="1.10.287.1490">
    <property type="match status" value="1"/>
</dbReference>
<dbReference type="GO" id="GO:0005794">
    <property type="term" value="C:Golgi apparatus"/>
    <property type="evidence" value="ECO:0007669"/>
    <property type="project" value="UniProtKB-SubCell"/>
</dbReference>
<dbReference type="Proteomes" id="UP001150538">
    <property type="component" value="Unassembled WGS sequence"/>
</dbReference>
<evidence type="ECO:0000259" key="5">
    <source>
        <dbReference type="PROSITE" id="PS50913"/>
    </source>
</evidence>
<feature type="domain" description="GRIP" evidence="5">
    <location>
        <begin position="530"/>
        <end position="581"/>
    </location>
</feature>
<feature type="coiled-coil region" evidence="4">
    <location>
        <begin position="190"/>
        <end position="217"/>
    </location>
</feature>
<reference evidence="6" key="1">
    <citation type="submission" date="2022-07" db="EMBL/GenBank/DDBJ databases">
        <title>Phylogenomic reconstructions and comparative analyses of Kickxellomycotina fungi.</title>
        <authorList>
            <person name="Reynolds N.K."/>
            <person name="Stajich J.E."/>
            <person name="Barry K."/>
            <person name="Grigoriev I.V."/>
            <person name="Crous P."/>
            <person name="Smith M.E."/>
        </authorList>
    </citation>
    <scope>NUCLEOTIDE SEQUENCE</scope>
    <source>
        <strain evidence="6">NBRC 100468</strain>
    </source>
</reference>
<keyword evidence="7" id="KW-1185">Reference proteome</keyword>
<accession>A0A9W8DR16</accession>
<evidence type="ECO:0000256" key="4">
    <source>
        <dbReference type="SAM" id="Coils"/>
    </source>
</evidence>
<keyword evidence="3 4" id="KW-0175">Coiled coil</keyword>
<organism evidence="6 7">
    <name type="scientific">Mycoemilia scoparia</name>
    <dbReference type="NCBI Taxonomy" id="417184"/>
    <lineage>
        <taxon>Eukaryota</taxon>
        <taxon>Fungi</taxon>
        <taxon>Fungi incertae sedis</taxon>
        <taxon>Zoopagomycota</taxon>
        <taxon>Kickxellomycotina</taxon>
        <taxon>Kickxellomycetes</taxon>
        <taxon>Kickxellales</taxon>
        <taxon>Kickxellaceae</taxon>
        <taxon>Mycoemilia</taxon>
    </lineage>
</organism>
<sequence>MSDEDPRILSLKSQLKTAGEYLKKLAKDNQRLETEVDRLTSLSDKKEDENAEMKSTIESLKKDIESIKLDQSKETSNETKDKERVVVDGLEDIKKQNEALKARIVELEESLKSSEKAKDTESDMNLSVDKALYESAIAFVKTTSDLSGAGISDSSSLTINDIYSLQEHVKTKLDLLKSVEASNKKSDIDAANLNNQLAEMSECLEECQKENERLMEKSTIDNKTIMAIVEFLKDISNSEIPKGIDGHIITSFKEAKSKFNKIMDEKVRLEQEISELSRANDQAKELRTKLDAKCNEYQSLEKEYDQLLDKLGNMKDTLSAKMRGESHELKVLREENASLHSSLENKQDALSTMRVSLEEANEQLEQLQAYSDQEINRLEELVGDLEEKLGRLQHERDLLEEQMEILRDDLNESLNNGAKWEEDREMHAQTVQNLQSALEELQQKKDLEVSMQVNKLAKELDSSNALAEQWKNKASSYEEELARLKTLETTFYKSKKQSEDQSVEVGRLRHEALVLKEHLNESMRRLREESNDFNLDKRVITNLVVSFLALPYGDSKRYEILQLMSSILQFSEEQQQKVGLVRKAGKPIPERGRKKTPDGPEYDIEIKESFSDMWISFLLRESSKASRESDKQNT</sequence>
<gene>
    <name evidence="6" type="ORF">H4219_004502</name>
</gene>
<feature type="coiled-coil region" evidence="4">
    <location>
        <begin position="15"/>
        <end position="117"/>
    </location>
</feature>
<comment type="caution">
    <text evidence="6">The sequence shown here is derived from an EMBL/GenBank/DDBJ whole genome shotgun (WGS) entry which is preliminary data.</text>
</comment>
<evidence type="ECO:0000256" key="2">
    <source>
        <dbReference type="ARBA" id="ARBA00023034"/>
    </source>
</evidence>
<dbReference type="GO" id="GO:0006888">
    <property type="term" value="P:endoplasmic reticulum to Golgi vesicle-mediated transport"/>
    <property type="evidence" value="ECO:0007669"/>
    <property type="project" value="TreeGrafter"/>
</dbReference>
<dbReference type="GO" id="GO:0007030">
    <property type="term" value="P:Golgi organization"/>
    <property type="evidence" value="ECO:0007669"/>
    <property type="project" value="TreeGrafter"/>
</dbReference>
<name>A0A9W8DR16_9FUNG</name>
<evidence type="ECO:0000313" key="6">
    <source>
        <dbReference type="EMBL" id="KAJ1915074.1"/>
    </source>
</evidence>
<dbReference type="InterPro" id="IPR019459">
    <property type="entry name" value="GRAB"/>
</dbReference>
<evidence type="ECO:0000313" key="7">
    <source>
        <dbReference type="Proteomes" id="UP001150538"/>
    </source>
</evidence>
<proteinExistence type="predicted"/>
<dbReference type="OrthoDB" id="425925at2759"/>